<evidence type="ECO:0000256" key="3">
    <source>
        <dbReference type="SAM" id="Phobius"/>
    </source>
</evidence>
<keyword evidence="3" id="KW-0812">Transmembrane</keyword>
<dbReference type="EMBL" id="QXZZ01000037">
    <property type="protein sequence ID" value="RJY49752.1"/>
    <property type="molecule type" value="Genomic_DNA"/>
</dbReference>
<keyword evidence="2" id="KW-0813">Transport</keyword>
<feature type="transmembrane region" description="Helical" evidence="3">
    <location>
        <begin position="54"/>
        <end position="74"/>
    </location>
</feature>
<dbReference type="PIRSF" id="PIRSF016661">
    <property type="entry name" value="BioY"/>
    <property type="match status" value="1"/>
</dbReference>
<gene>
    <name evidence="4" type="ORF">D2965_09260</name>
</gene>
<reference evidence="4 5" key="1">
    <citation type="submission" date="2018-09" db="EMBL/GenBank/DDBJ databases">
        <title>Genome sequence of Veillonella atypica isolated from periodontal Korean patients.</title>
        <authorList>
            <person name="Lee J.-H."/>
            <person name="Moon J.-H."/>
            <person name="Shin S.-Y."/>
        </authorList>
    </citation>
    <scope>NUCLEOTIDE SEQUENCE [LARGE SCALE GENOMIC DNA]</scope>
    <source>
        <strain evidence="4 5">KHUD_V1</strain>
    </source>
</reference>
<feature type="transmembrane region" description="Helical" evidence="3">
    <location>
        <begin position="30"/>
        <end position="47"/>
    </location>
</feature>
<comment type="similarity">
    <text evidence="1 2">Belongs to the BioY family.</text>
</comment>
<dbReference type="InterPro" id="IPR003784">
    <property type="entry name" value="BioY"/>
</dbReference>
<evidence type="ECO:0000313" key="4">
    <source>
        <dbReference type="EMBL" id="RJY49752.1"/>
    </source>
</evidence>
<sequence>MEARRLTKMALLTALLCVSAWISFPLPFSPAMVTALTLVATLTGLLLSPKDTLIVFIVYVLLGTVGLPVFVGGTSGLGKLLGPTGGFIFSWPIAYTLLSICKGKSRSFLSYSWRSIVITIPVVYIFGVAGFMIVTGTPFWASLPIVMLPYIPGDIVKCLVASWLATKIKI</sequence>
<dbReference type="AlphaFoldDB" id="A0A3A6WBJ0"/>
<name>A0A3A6WBJ0_9FIRM</name>
<dbReference type="GO" id="GO:0015225">
    <property type="term" value="F:biotin transmembrane transporter activity"/>
    <property type="evidence" value="ECO:0007669"/>
    <property type="project" value="UniProtKB-UniRule"/>
</dbReference>
<dbReference type="RefSeq" id="WP_038125180.1">
    <property type="nucleotide sequence ID" value="NZ_CACRUN010000005.1"/>
</dbReference>
<dbReference type="Proteomes" id="UP000277803">
    <property type="component" value="Unassembled WGS sequence"/>
</dbReference>
<evidence type="ECO:0000256" key="1">
    <source>
        <dbReference type="ARBA" id="ARBA00010692"/>
    </source>
</evidence>
<feature type="transmembrane region" description="Helical" evidence="3">
    <location>
        <begin position="80"/>
        <end position="101"/>
    </location>
</feature>
<accession>A0A3A6WBJ0</accession>
<proteinExistence type="inferred from homology"/>
<keyword evidence="3" id="KW-1133">Transmembrane helix</keyword>
<dbReference type="PANTHER" id="PTHR34295:SF1">
    <property type="entry name" value="BIOTIN TRANSPORTER BIOY"/>
    <property type="match status" value="1"/>
</dbReference>
<protein>
    <recommendedName>
        <fullName evidence="2">Biotin transporter</fullName>
    </recommendedName>
</protein>
<dbReference type="GO" id="GO:0005886">
    <property type="term" value="C:plasma membrane"/>
    <property type="evidence" value="ECO:0007669"/>
    <property type="project" value="UniProtKB-SubCell"/>
</dbReference>
<keyword evidence="2" id="KW-1003">Cell membrane</keyword>
<dbReference type="Pfam" id="PF02632">
    <property type="entry name" value="BioY"/>
    <property type="match status" value="1"/>
</dbReference>
<organism evidence="4 5">
    <name type="scientific">Veillonella atypica</name>
    <dbReference type="NCBI Taxonomy" id="39777"/>
    <lineage>
        <taxon>Bacteria</taxon>
        <taxon>Bacillati</taxon>
        <taxon>Bacillota</taxon>
        <taxon>Negativicutes</taxon>
        <taxon>Veillonellales</taxon>
        <taxon>Veillonellaceae</taxon>
        <taxon>Veillonella</taxon>
    </lineage>
</organism>
<evidence type="ECO:0000256" key="2">
    <source>
        <dbReference type="PIRNR" id="PIRNR016661"/>
    </source>
</evidence>
<evidence type="ECO:0000313" key="5">
    <source>
        <dbReference type="Proteomes" id="UP000277803"/>
    </source>
</evidence>
<dbReference type="PANTHER" id="PTHR34295">
    <property type="entry name" value="BIOTIN TRANSPORTER BIOY"/>
    <property type="match status" value="1"/>
</dbReference>
<comment type="subcellular location">
    <subcellularLocation>
        <location evidence="2">Cell membrane</location>
        <topology evidence="2">Multi-pass membrane protein</topology>
    </subcellularLocation>
</comment>
<keyword evidence="2 3" id="KW-0472">Membrane</keyword>
<dbReference type="Gene3D" id="1.10.1760.20">
    <property type="match status" value="1"/>
</dbReference>
<comment type="caution">
    <text evidence="4">The sequence shown here is derived from an EMBL/GenBank/DDBJ whole genome shotgun (WGS) entry which is preliminary data.</text>
</comment>
<feature type="transmembrane region" description="Helical" evidence="3">
    <location>
        <begin position="139"/>
        <end position="165"/>
    </location>
</feature>
<feature type="transmembrane region" description="Helical" evidence="3">
    <location>
        <begin position="113"/>
        <end position="133"/>
    </location>
</feature>